<dbReference type="SMART" id="SM00903">
    <property type="entry name" value="Flavin_Reduct"/>
    <property type="match status" value="1"/>
</dbReference>
<dbReference type="Gene3D" id="2.30.110.10">
    <property type="entry name" value="Electron Transport, Fmn-binding Protein, Chain A"/>
    <property type="match status" value="1"/>
</dbReference>
<dbReference type="InterPro" id="IPR050268">
    <property type="entry name" value="NADH-dep_flavin_reductase"/>
</dbReference>
<evidence type="ECO:0000256" key="2">
    <source>
        <dbReference type="ARBA" id="ARBA00023002"/>
    </source>
</evidence>
<dbReference type="EMBL" id="NJAJ01000014">
    <property type="protein sequence ID" value="PHM65643.1"/>
    <property type="molecule type" value="Genomic_DNA"/>
</dbReference>
<name>A0A2D0KQD5_9GAMM</name>
<protein>
    <submittedName>
        <fullName evidence="4">Oxidoreductase</fullName>
    </submittedName>
</protein>
<dbReference type="Proteomes" id="UP000222366">
    <property type="component" value="Unassembled WGS sequence"/>
</dbReference>
<dbReference type="PANTHER" id="PTHR30466:SF11">
    <property type="entry name" value="FLAVIN-DEPENDENT MONOOXYGENASE, REDUCTASE SUBUNIT HSAB"/>
    <property type="match status" value="1"/>
</dbReference>
<organism evidence="4 5">
    <name type="scientific">Xenorhabdus stockiae</name>
    <dbReference type="NCBI Taxonomy" id="351614"/>
    <lineage>
        <taxon>Bacteria</taxon>
        <taxon>Pseudomonadati</taxon>
        <taxon>Pseudomonadota</taxon>
        <taxon>Gammaproteobacteria</taxon>
        <taxon>Enterobacterales</taxon>
        <taxon>Morganellaceae</taxon>
        <taxon>Xenorhabdus</taxon>
    </lineage>
</organism>
<dbReference type="RefSeq" id="WP_244590364.1">
    <property type="nucleotide sequence ID" value="NZ_CAWNRH010000046.1"/>
</dbReference>
<dbReference type="PANTHER" id="PTHR30466">
    <property type="entry name" value="FLAVIN REDUCTASE"/>
    <property type="match status" value="1"/>
</dbReference>
<evidence type="ECO:0000256" key="1">
    <source>
        <dbReference type="ARBA" id="ARBA00008898"/>
    </source>
</evidence>
<reference evidence="4 5" key="1">
    <citation type="journal article" date="2017" name="Nat. Microbiol.">
        <title>Natural product diversity associated with the nematode symbionts Photorhabdus and Xenorhabdus.</title>
        <authorList>
            <person name="Tobias N.J."/>
            <person name="Wolff H."/>
            <person name="Djahanschiri B."/>
            <person name="Grundmann F."/>
            <person name="Kronenwerth M."/>
            <person name="Shi Y.M."/>
            <person name="Simonyi S."/>
            <person name="Grun P."/>
            <person name="Shapiro-Ilan D."/>
            <person name="Pidot S.J."/>
            <person name="Stinear T.P."/>
            <person name="Ebersberger I."/>
            <person name="Bode H.B."/>
        </authorList>
    </citation>
    <scope>NUCLEOTIDE SEQUENCE [LARGE SCALE GENOMIC DNA]</scope>
    <source>
        <strain evidence="4 5">DSM 17904</strain>
    </source>
</reference>
<dbReference type="InterPro" id="IPR012349">
    <property type="entry name" value="Split_barrel_FMN-bd"/>
</dbReference>
<dbReference type="GO" id="GO:0010181">
    <property type="term" value="F:FMN binding"/>
    <property type="evidence" value="ECO:0007669"/>
    <property type="project" value="InterPro"/>
</dbReference>
<dbReference type="Pfam" id="PF01613">
    <property type="entry name" value="Flavin_Reduct"/>
    <property type="match status" value="1"/>
</dbReference>
<keyword evidence="5" id="KW-1185">Reference proteome</keyword>
<dbReference type="AlphaFoldDB" id="A0A2D0KQD5"/>
<evidence type="ECO:0000259" key="3">
    <source>
        <dbReference type="SMART" id="SM00903"/>
    </source>
</evidence>
<dbReference type="InterPro" id="IPR002563">
    <property type="entry name" value="Flavin_Rdtase-like_dom"/>
</dbReference>
<comment type="similarity">
    <text evidence="1">Belongs to the non-flavoprotein flavin reductase family.</text>
</comment>
<keyword evidence="2" id="KW-0560">Oxidoreductase</keyword>
<dbReference type="SUPFAM" id="SSF50475">
    <property type="entry name" value="FMN-binding split barrel"/>
    <property type="match status" value="1"/>
</dbReference>
<accession>A0A2D0KQD5</accession>
<evidence type="ECO:0000313" key="5">
    <source>
        <dbReference type="Proteomes" id="UP000222366"/>
    </source>
</evidence>
<sequence length="192" mass="20986">MEKVNMTMNIQNSAAMLPGTEWGITEFEARALRTILGSYPTGVAIVATRTADGRNVGLTINSFASLSLEPPLILWSLVNHSPNLTVFQNCEYFTISILSCDHQELALRFANPRVENKFQDIPVQETPEGIPAICGAIATLVCSNHQQTHVGDHLLMIGQVKRIASLEGKPLVFHCGMFTELHDVGNNLGEDA</sequence>
<gene>
    <name evidence="4" type="ORF">Xsto_01792</name>
</gene>
<feature type="domain" description="Flavin reductase like" evidence="3">
    <location>
        <begin position="36"/>
        <end position="180"/>
    </location>
</feature>
<proteinExistence type="inferred from homology"/>
<evidence type="ECO:0000313" key="4">
    <source>
        <dbReference type="EMBL" id="PHM65643.1"/>
    </source>
</evidence>
<comment type="caution">
    <text evidence="4">The sequence shown here is derived from an EMBL/GenBank/DDBJ whole genome shotgun (WGS) entry which is preliminary data.</text>
</comment>
<dbReference type="GO" id="GO:0042602">
    <property type="term" value="F:riboflavin reductase (NADPH) activity"/>
    <property type="evidence" value="ECO:0007669"/>
    <property type="project" value="TreeGrafter"/>
</dbReference>